<reference evidence="3" key="1">
    <citation type="submission" date="2016-10" db="EMBL/GenBank/DDBJ databases">
        <authorList>
            <person name="Varghese N."/>
            <person name="Submissions S."/>
        </authorList>
    </citation>
    <scope>NUCLEOTIDE SEQUENCE [LARGE SCALE GENOMIC DNA]</scope>
    <source>
        <strain evidence="3">DSM 24767</strain>
    </source>
</reference>
<evidence type="ECO:0000313" key="3">
    <source>
        <dbReference type="Proteomes" id="UP000198848"/>
    </source>
</evidence>
<sequence length="140" mass="14687">MGADRWQLFRTLVRSRGGGSPAGDIVCLAAVMAGIGVYAFVLGYLVRVAGPVVEDGTSPRTAVSVRFLLFGTVLLAIAVGLYQRRLIAWLGAVTFAVGGAVLSLATSLAASHAARPVALVSSLLLLGFLLARRNLFVEFR</sequence>
<keyword evidence="1" id="KW-0812">Transmembrane</keyword>
<feature type="transmembrane region" description="Helical" evidence="1">
    <location>
        <begin position="21"/>
        <end position="45"/>
    </location>
</feature>
<dbReference type="EMBL" id="FNLC01000001">
    <property type="protein sequence ID" value="SDQ54745.1"/>
    <property type="molecule type" value="Genomic_DNA"/>
</dbReference>
<protein>
    <submittedName>
        <fullName evidence="2">Uncharacterized protein</fullName>
    </submittedName>
</protein>
<dbReference type="OrthoDB" id="342719at2157"/>
<organism evidence="2 3">
    <name type="scientific">Natronobacterium texcoconense</name>
    <dbReference type="NCBI Taxonomy" id="1095778"/>
    <lineage>
        <taxon>Archaea</taxon>
        <taxon>Methanobacteriati</taxon>
        <taxon>Methanobacteriota</taxon>
        <taxon>Stenosarchaea group</taxon>
        <taxon>Halobacteria</taxon>
        <taxon>Halobacteriales</taxon>
        <taxon>Natrialbaceae</taxon>
        <taxon>Natronobacterium</taxon>
    </lineage>
</organism>
<name>A0A1H1BS31_NATTX</name>
<evidence type="ECO:0000256" key="1">
    <source>
        <dbReference type="SAM" id="Phobius"/>
    </source>
</evidence>
<accession>A0A1H1BS31</accession>
<dbReference type="AlphaFoldDB" id="A0A1H1BS31"/>
<evidence type="ECO:0000313" key="2">
    <source>
        <dbReference type="EMBL" id="SDQ54745.1"/>
    </source>
</evidence>
<dbReference type="STRING" id="1095778.SAMN04489842_1133"/>
<feature type="transmembrane region" description="Helical" evidence="1">
    <location>
        <begin position="87"/>
        <end position="107"/>
    </location>
</feature>
<keyword evidence="3" id="KW-1185">Reference proteome</keyword>
<proteinExistence type="predicted"/>
<dbReference type="RefSeq" id="WP_090378542.1">
    <property type="nucleotide sequence ID" value="NZ_FNLC01000001.1"/>
</dbReference>
<feature type="transmembrane region" description="Helical" evidence="1">
    <location>
        <begin position="113"/>
        <end position="131"/>
    </location>
</feature>
<keyword evidence="1" id="KW-0472">Membrane</keyword>
<dbReference type="Proteomes" id="UP000198848">
    <property type="component" value="Unassembled WGS sequence"/>
</dbReference>
<feature type="transmembrane region" description="Helical" evidence="1">
    <location>
        <begin position="65"/>
        <end position="82"/>
    </location>
</feature>
<gene>
    <name evidence="2" type="ORF">SAMN04489842_1133</name>
</gene>
<keyword evidence="1" id="KW-1133">Transmembrane helix</keyword>